<organism evidence="5 6">
    <name type="scientific">Rhizophlyctis rosea</name>
    <dbReference type="NCBI Taxonomy" id="64517"/>
    <lineage>
        <taxon>Eukaryota</taxon>
        <taxon>Fungi</taxon>
        <taxon>Fungi incertae sedis</taxon>
        <taxon>Chytridiomycota</taxon>
        <taxon>Chytridiomycota incertae sedis</taxon>
        <taxon>Chytridiomycetes</taxon>
        <taxon>Rhizophlyctidales</taxon>
        <taxon>Rhizophlyctidaceae</taxon>
        <taxon>Rhizophlyctis</taxon>
    </lineage>
</organism>
<evidence type="ECO:0000256" key="1">
    <source>
        <dbReference type="ARBA" id="ARBA00022603"/>
    </source>
</evidence>
<dbReference type="Gene3D" id="3.40.1010.10">
    <property type="entry name" value="Cobalt-precorrin-4 Transmethylase, Domain 1"/>
    <property type="match status" value="1"/>
</dbReference>
<dbReference type="InterPro" id="IPR050161">
    <property type="entry name" value="Siro_Cobalamin_biosynth"/>
</dbReference>
<evidence type="ECO:0000259" key="4">
    <source>
        <dbReference type="Pfam" id="PF00590"/>
    </source>
</evidence>
<dbReference type="InterPro" id="IPR014777">
    <property type="entry name" value="4pyrrole_Mease_sub1"/>
</dbReference>
<dbReference type="GO" id="GO:0004851">
    <property type="term" value="F:uroporphyrin-III C-methyltransferase activity"/>
    <property type="evidence" value="ECO:0007669"/>
    <property type="project" value="TreeGrafter"/>
</dbReference>
<keyword evidence="1" id="KW-0489">Methyltransferase</keyword>
<dbReference type="Gene3D" id="3.30.950.10">
    <property type="entry name" value="Methyltransferase, Cobalt-precorrin-4 Transmethylase, Domain 2"/>
    <property type="match status" value="1"/>
</dbReference>
<protein>
    <recommendedName>
        <fullName evidence="4">Tetrapyrrole methylase domain-containing protein</fullName>
    </recommendedName>
</protein>
<dbReference type="InterPro" id="IPR000878">
    <property type="entry name" value="4pyrrol_Mease"/>
</dbReference>
<dbReference type="PANTHER" id="PTHR45790">
    <property type="entry name" value="SIROHEME SYNTHASE-RELATED"/>
    <property type="match status" value="1"/>
</dbReference>
<dbReference type="GO" id="GO:0032259">
    <property type="term" value="P:methylation"/>
    <property type="evidence" value="ECO:0007669"/>
    <property type="project" value="UniProtKB-KW"/>
</dbReference>
<dbReference type="Proteomes" id="UP001212841">
    <property type="component" value="Unassembled WGS sequence"/>
</dbReference>
<sequence>NRYCYSILRTANCPYQRYTHLTQSTMPTTRTAPTTLTHSPLSLLETLHSILEAHLPYHLSHYLRLLLSPLTPQIRPTTGTITLVGAGPGPVHHLTLQAYTHIRNADLVISDRLIHPSVLGIVRGKVKMLPRHERKNSDDAQEDAYKWMVEGINAGLRVVRLKGGNGFVFGRGGEEIMFLRSKGITKVEIVPGLSSCVTAAESALIPITHRGIADQFLVLTARRENGSTPSLPPYEPRRTLVIMMGIGRLPTLTEKLMSGECGFPAWVPVAVVEKGTWESQRVVRGTLETISTVVKESGIKCHAVIYVGGVVDVLREDMGGVGREGGVEFTNVADEGVDVGRYIQ</sequence>
<dbReference type="PANTHER" id="PTHR45790:SF6">
    <property type="entry name" value="UROPORPHYRINOGEN-III C-METHYLTRANSFERASE"/>
    <property type="match status" value="1"/>
</dbReference>
<dbReference type="InterPro" id="IPR006366">
    <property type="entry name" value="CobA/CysG_C"/>
</dbReference>
<dbReference type="GO" id="GO:0019354">
    <property type="term" value="P:siroheme biosynthetic process"/>
    <property type="evidence" value="ECO:0007669"/>
    <property type="project" value="InterPro"/>
</dbReference>
<dbReference type="Pfam" id="PF00590">
    <property type="entry name" value="TP_methylase"/>
    <property type="match status" value="1"/>
</dbReference>
<keyword evidence="2" id="KW-0808">Transferase</keyword>
<dbReference type="CDD" id="cd11642">
    <property type="entry name" value="SUMT"/>
    <property type="match status" value="1"/>
</dbReference>
<evidence type="ECO:0000256" key="2">
    <source>
        <dbReference type="ARBA" id="ARBA00022679"/>
    </source>
</evidence>
<dbReference type="InterPro" id="IPR014776">
    <property type="entry name" value="4pyrrole_Mease_sub2"/>
</dbReference>
<keyword evidence="6" id="KW-1185">Reference proteome</keyword>
<dbReference type="AlphaFoldDB" id="A0AAD5S0P4"/>
<reference evidence="5" key="1">
    <citation type="submission" date="2020-05" db="EMBL/GenBank/DDBJ databases">
        <title>Phylogenomic resolution of chytrid fungi.</title>
        <authorList>
            <person name="Stajich J.E."/>
            <person name="Amses K."/>
            <person name="Simmons R."/>
            <person name="Seto K."/>
            <person name="Myers J."/>
            <person name="Bonds A."/>
            <person name="Quandt C.A."/>
            <person name="Barry K."/>
            <person name="Liu P."/>
            <person name="Grigoriev I."/>
            <person name="Longcore J.E."/>
            <person name="James T.Y."/>
        </authorList>
    </citation>
    <scope>NUCLEOTIDE SEQUENCE</scope>
    <source>
        <strain evidence="5">JEL0318</strain>
    </source>
</reference>
<proteinExistence type="predicted"/>
<name>A0AAD5S0P4_9FUNG</name>
<feature type="domain" description="Tetrapyrrole methylase" evidence="4">
    <location>
        <begin position="80"/>
        <end position="290"/>
    </location>
</feature>
<comment type="caution">
    <text evidence="5">The sequence shown here is derived from an EMBL/GenBank/DDBJ whole genome shotgun (WGS) entry which is preliminary data.</text>
</comment>
<dbReference type="SUPFAM" id="SSF53790">
    <property type="entry name" value="Tetrapyrrole methylase"/>
    <property type="match status" value="1"/>
</dbReference>
<accession>A0AAD5S0P4</accession>
<dbReference type="InterPro" id="IPR035996">
    <property type="entry name" value="4pyrrol_Methylase_sf"/>
</dbReference>
<evidence type="ECO:0000313" key="5">
    <source>
        <dbReference type="EMBL" id="KAJ3033436.1"/>
    </source>
</evidence>
<gene>
    <name evidence="5" type="ORF">HK097_004850</name>
</gene>
<evidence type="ECO:0000313" key="6">
    <source>
        <dbReference type="Proteomes" id="UP001212841"/>
    </source>
</evidence>
<feature type="non-terminal residue" evidence="5">
    <location>
        <position position="1"/>
    </location>
</feature>
<keyword evidence="3" id="KW-0949">S-adenosyl-L-methionine</keyword>
<evidence type="ECO:0000256" key="3">
    <source>
        <dbReference type="ARBA" id="ARBA00022691"/>
    </source>
</evidence>
<dbReference type="EMBL" id="JADGJD010002290">
    <property type="protein sequence ID" value="KAJ3033436.1"/>
    <property type="molecule type" value="Genomic_DNA"/>
</dbReference>
<dbReference type="NCBIfam" id="TIGR01469">
    <property type="entry name" value="cobA_cysG_Cterm"/>
    <property type="match status" value="1"/>
</dbReference>